<gene>
    <name evidence="1" type="ORF">DSO57_1024003</name>
</gene>
<evidence type="ECO:0000313" key="2">
    <source>
        <dbReference type="Proteomes" id="UP001165960"/>
    </source>
</evidence>
<reference evidence="1" key="1">
    <citation type="submission" date="2022-04" db="EMBL/GenBank/DDBJ databases">
        <title>Genome of the entomopathogenic fungus Entomophthora muscae.</title>
        <authorList>
            <person name="Elya C."/>
            <person name="Lovett B.R."/>
            <person name="Lee E."/>
            <person name="Macias A.M."/>
            <person name="Hajek A.E."/>
            <person name="De Bivort B.L."/>
            <person name="Kasson M.T."/>
            <person name="De Fine Licht H.H."/>
            <person name="Stajich J.E."/>
        </authorList>
    </citation>
    <scope>NUCLEOTIDE SEQUENCE</scope>
    <source>
        <strain evidence="1">Berkeley</strain>
    </source>
</reference>
<dbReference type="Proteomes" id="UP001165960">
    <property type="component" value="Unassembled WGS sequence"/>
</dbReference>
<dbReference type="EMBL" id="QTSX02003678">
    <property type="protein sequence ID" value="KAJ9068900.1"/>
    <property type="molecule type" value="Genomic_DNA"/>
</dbReference>
<sequence>MSLARGLLVACIILGWIGLLMLAYFPQPYSLSEIKTREGRLRVIKERFSSTWDSYSKNAGGKDEVDPVTGKAKESLWGGTLIDSLDTLWLMGMRKEFSKASQQLSDIDFTLGNGTTFFFEAVIRNLGGLISAYDLSGKTEYLDKARSLGDVLLKAFDSPSGYPYKSFDFHHQTPVKQSSSTLADVGSCQLEFARLSQLTGDDKYRRAAFKVYHKLDKMKSGRGLYYSKVNVETGNFTSKSLTFATTGDSFFEYLVKLNLLLPKDDPDAKLFLKMFVDSINRMKDRLVRPCNFDQICLGTTDDNGRFLNLTQHTSFHVPGMLLLANQLLPRQAWDTLALTLLHTFSAIPSLSRSGLAPEVTSFTKYGQLEVENPYNALRPELMESLFYAYRYTRDEKYCERAWELFMALDSYSRTKYGYAEYNNVNIPTPETEHRGYMPSYFLAETFKYLLLIFDDSLLPLDTWVLNAQAHPFKIPHQP</sequence>
<comment type="caution">
    <text evidence="1">The sequence shown here is derived from an EMBL/GenBank/DDBJ whole genome shotgun (WGS) entry which is preliminary data.</text>
</comment>
<accession>A0ACC2T2T7</accession>
<keyword evidence="2" id="KW-1185">Reference proteome</keyword>
<name>A0ACC2T2T7_9FUNG</name>
<evidence type="ECO:0000313" key="1">
    <source>
        <dbReference type="EMBL" id="KAJ9068900.1"/>
    </source>
</evidence>
<organism evidence="1 2">
    <name type="scientific">Entomophthora muscae</name>
    <dbReference type="NCBI Taxonomy" id="34485"/>
    <lineage>
        <taxon>Eukaryota</taxon>
        <taxon>Fungi</taxon>
        <taxon>Fungi incertae sedis</taxon>
        <taxon>Zoopagomycota</taxon>
        <taxon>Entomophthoromycotina</taxon>
        <taxon>Entomophthoromycetes</taxon>
        <taxon>Entomophthorales</taxon>
        <taxon>Entomophthoraceae</taxon>
        <taxon>Entomophthora</taxon>
    </lineage>
</organism>
<proteinExistence type="predicted"/>
<protein>
    <submittedName>
        <fullName evidence="1">Uncharacterized protein</fullName>
    </submittedName>
</protein>